<reference evidence="3 4" key="1">
    <citation type="submission" date="2021-02" db="EMBL/GenBank/DDBJ databases">
        <title>Leishmania (Mundinia) enrietti genome sequencing and assembly.</title>
        <authorList>
            <person name="Almutairi H."/>
            <person name="Gatherer D."/>
        </authorList>
    </citation>
    <scope>NUCLEOTIDE SEQUENCE [LARGE SCALE GENOMIC DNA]</scope>
    <source>
        <strain evidence="3">CUR178</strain>
    </source>
</reference>
<dbReference type="RefSeq" id="XP_067694977.1">
    <property type="nucleotide sequence ID" value="XM_067838564.1"/>
</dbReference>
<name>A0A836GZ24_LEIEN</name>
<organism evidence="3 4">
    <name type="scientific">Leishmania enriettii</name>
    <dbReference type="NCBI Taxonomy" id="5663"/>
    <lineage>
        <taxon>Eukaryota</taxon>
        <taxon>Discoba</taxon>
        <taxon>Euglenozoa</taxon>
        <taxon>Kinetoplastea</taxon>
        <taxon>Metakinetoplastina</taxon>
        <taxon>Trypanosomatida</taxon>
        <taxon>Trypanosomatidae</taxon>
        <taxon>Leishmaniinae</taxon>
        <taxon>Leishmania</taxon>
    </lineage>
</organism>
<dbReference type="InterPro" id="IPR050960">
    <property type="entry name" value="AB_hydrolase_4_sf"/>
</dbReference>
<evidence type="ECO:0000313" key="3">
    <source>
        <dbReference type="EMBL" id="KAG5483916.1"/>
    </source>
</evidence>
<comment type="similarity">
    <text evidence="1">Belongs to the AB hydrolase superfamily. AB hydrolase 4 family.</text>
</comment>
<feature type="domain" description="AB hydrolase-1" evidence="2">
    <location>
        <begin position="175"/>
        <end position="323"/>
    </location>
</feature>
<dbReference type="EMBL" id="JAFHKP010000011">
    <property type="protein sequence ID" value="KAG5483916.1"/>
    <property type="molecule type" value="Genomic_DNA"/>
</dbReference>
<dbReference type="Gene3D" id="3.40.50.1820">
    <property type="entry name" value="alpha/beta hydrolase"/>
    <property type="match status" value="1"/>
</dbReference>
<protein>
    <recommendedName>
        <fullName evidence="2">AB hydrolase-1 domain-containing protein</fullName>
    </recommendedName>
</protein>
<dbReference type="InterPro" id="IPR029058">
    <property type="entry name" value="AB_hydrolase_fold"/>
</dbReference>
<dbReference type="AlphaFoldDB" id="A0A836GZ24"/>
<dbReference type="GO" id="GO:0047372">
    <property type="term" value="F:monoacylglycerol lipase activity"/>
    <property type="evidence" value="ECO:0007669"/>
    <property type="project" value="TreeGrafter"/>
</dbReference>
<evidence type="ECO:0000256" key="1">
    <source>
        <dbReference type="ARBA" id="ARBA00010884"/>
    </source>
</evidence>
<dbReference type="PANTHER" id="PTHR10794:SF63">
    <property type="entry name" value="ALPHA_BETA HYDROLASE 1, ISOFORM A"/>
    <property type="match status" value="1"/>
</dbReference>
<accession>A0A836GZ24</accession>
<sequence>MLYTAAFTCIHVAVHVLLYVFPRWLWIACVREPLRVLSALLGAPLFMHDPNEERRIYILAPAGSSASSPRARVRERFGVTEAQRSNHIAHHEAASKSSDDASPAWLRYNDPLYCGHVHTILGALRPPLGLRAPEREIVPSYDGNPICLDWWLPTHAETAAAAAGVGAASVCVRALVVILPGLTGSSREFYVRRMARQLLGANMAVCVLNARGVADTPLEKPQIFSALFTKDLRHIMQTHLTRGRLQERFLCRTPPLQTDHDDKGAVPIIGVAFSLGGLILTNYVSEQGESGAPSGFDAVYSITSPHNVSDGAATLRMPLAQLLYGSTLCKGLQTYYERHKNVLQHLPGVDRKVFADGAAPLVKRLRTVQDFDEYITGPHFAFPGAEAYYAAANNFRRLQHSRTPQVCVVAANDPICGTPQPASLWLHLIEQHPGGLVYVEMPAGGHLGFLGCPWSEWTQAPNAMERFVLHSLIHFIKFGVSADRGDR</sequence>
<dbReference type="OrthoDB" id="247542at2759"/>
<proteinExistence type="inferred from homology"/>
<evidence type="ECO:0000259" key="2">
    <source>
        <dbReference type="Pfam" id="PF00561"/>
    </source>
</evidence>
<dbReference type="Pfam" id="PF00561">
    <property type="entry name" value="Abhydrolase_1"/>
    <property type="match status" value="1"/>
</dbReference>
<keyword evidence="4" id="KW-1185">Reference proteome</keyword>
<dbReference type="InterPro" id="IPR000073">
    <property type="entry name" value="AB_hydrolase_1"/>
</dbReference>
<dbReference type="KEGG" id="lenr:94174074"/>
<comment type="caution">
    <text evidence="3">The sequence shown here is derived from an EMBL/GenBank/DDBJ whole genome shotgun (WGS) entry which is preliminary data.</text>
</comment>
<evidence type="ECO:0000313" key="4">
    <source>
        <dbReference type="Proteomes" id="UP000674179"/>
    </source>
</evidence>
<dbReference type="SUPFAM" id="SSF53474">
    <property type="entry name" value="alpha/beta-Hydrolases"/>
    <property type="match status" value="1"/>
</dbReference>
<dbReference type="PANTHER" id="PTHR10794">
    <property type="entry name" value="ABHYDROLASE DOMAIN-CONTAINING PROTEIN"/>
    <property type="match status" value="1"/>
</dbReference>
<dbReference type="GeneID" id="94174074"/>
<gene>
    <name evidence="3" type="ORF">CUR178_06913</name>
</gene>
<dbReference type="GO" id="GO:0034338">
    <property type="term" value="F:short-chain carboxylesterase activity"/>
    <property type="evidence" value="ECO:0007669"/>
    <property type="project" value="TreeGrafter"/>
</dbReference>
<dbReference type="Proteomes" id="UP000674179">
    <property type="component" value="Chromosome 11"/>
</dbReference>